<reference evidence="2 3" key="1">
    <citation type="journal article" date="2007" name="PLoS ONE">
        <title>Molecular analysis of a leprosy immunotherapeutic bacillus provides insights into Mycobacterium evolution.</title>
        <authorList>
            <person name="Ahmed N."/>
            <person name="Saini V."/>
            <person name="Raghuvanshi S."/>
            <person name="Khurana J.P."/>
            <person name="Tyagi A.K."/>
            <person name="Tyagi A.K."/>
            <person name="Hasnain S.E."/>
        </authorList>
    </citation>
    <scope>NUCLEOTIDE SEQUENCE [LARGE SCALE GENOMIC DNA]</scope>
    <source>
        <strain evidence="2">MTCC 9506</strain>
    </source>
</reference>
<reference evidence="2 3" key="2">
    <citation type="journal article" date="2012" name="Nucleic Acids Res.">
        <title>Massive gene acquisitions in Mycobacterium indicus pranii provide a perspective on mycobacterial evolution.</title>
        <authorList>
            <person name="Saini V."/>
            <person name="Raghuvanshi S."/>
            <person name="Khurana J.P."/>
            <person name="Ahmed N."/>
            <person name="Hasnain S.E."/>
            <person name="Tyagi A.K."/>
            <person name="Tyagi A.K."/>
        </authorList>
    </citation>
    <scope>NUCLEOTIDE SEQUENCE [LARGE SCALE GENOMIC DNA]</scope>
    <source>
        <strain evidence="3">DSM 45239 / MTCC 9506</strain>
    </source>
</reference>
<feature type="region of interest" description="Disordered" evidence="1">
    <location>
        <begin position="1"/>
        <end position="59"/>
    </location>
</feature>
<sequence length="59" mass="6441">MSLEKPARANAGAASRFTIRDGLGRRPERPDRRRPAAPGPATPRYGWTDCRGPCPPVRA</sequence>
<organism evidence="2 3">
    <name type="scientific">Mycobacterium indicus pranii (strain DSM 45239 / MTCC 9506)</name>
    <dbReference type="NCBI Taxonomy" id="1232724"/>
    <lineage>
        <taxon>Bacteria</taxon>
        <taxon>Bacillati</taxon>
        <taxon>Actinomycetota</taxon>
        <taxon>Actinomycetes</taxon>
        <taxon>Mycobacteriales</taxon>
        <taxon>Mycobacteriaceae</taxon>
        <taxon>Mycobacterium</taxon>
        <taxon>Mycobacterium avium complex (MAC)</taxon>
    </lineage>
</organism>
<dbReference type="HOGENOM" id="CLU_2955618_0_0_11"/>
<protein>
    <submittedName>
        <fullName evidence="2">Short-chain dehydrogenase/reductase SDR</fullName>
    </submittedName>
</protein>
<proteinExistence type="predicted"/>
<dbReference type="Proteomes" id="UP000007329">
    <property type="component" value="Chromosome"/>
</dbReference>
<accession>J9WF54</accession>
<evidence type="ECO:0000256" key="1">
    <source>
        <dbReference type="SAM" id="MobiDB-lite"/>
    </source>
</evidence>
<gene>
    <name evidence="2" type="ORF">MIP_05399</name>
</gene>
<dbReference type="EMBL" id="CP002275">
    <property type="protein sequence ID" value="AFS15635.1"/>
    <property type="molecule type" value="Genomic_DNA"/>
</dbReference>
<name>J9WF54_MYCIP</name>
<evidence type="ECO:0000313" key="2">
    <source>
        <dbReference type="EMBL" id="AFS15635.1"/>
    </source>
</evidence>
<feature type="compositionally biased region" description="Basic and acidic residues" evidence="1">
    <location>
        <begin position="18"/>
        <end position="34"/>
    </location>
</feature>
<dbReference type="KEGG" id="mid:MIP_05399"/>
<evidence type="ECO:0000313" key="3">
    <source>
        <dbReference type="Proteomes" id="UP000007329"/>
    </source>
</evidence>
<dbReference type="AlphaFoldDB" id="J9WF54"/>